<comment type="caution">
    <text evidence="2">The sequence shown here is derived from an EMBL/GenBank/DDBJ whole genome shotgun (WGS) entry which is preliminary data.</text>
</comment>
<protein>
    <submittedName>
        <fullName evidence="2">ATPase</fullName>
    </submittedName>
</protein>
<feature type="compositionally biased region" description="Low complexity" evidence="1">
    <location>
        <begin position="216"/>
        <end position="228"/>
    </location>
</feature>
<keyword evidence="3" id="KW-1185">Reference proteome</keyword>
<evidence type="ECO:0000313" key="3">
    <source>
        <dbReference type="Proteomes" id="UP000643165"/>
    </source>
</evidence>
<gene>
    <name evidence="2" type="ORF">Vlu01_24660</name>
</gene>
<dbReference type="InterPro" id="IPR027417">
    <property type="entry name" value="P-loop_NTPase"/>
</dbReference>
<dbReference type="RefSeq" id="WP_203997901.1">
    <property type="nucleotide sequence ID" value="NZ_BOPB01000011.1"/>
</dbReference>
<feature type="region of interest" description="Disordered" evidence="1">
    <location>
        <begin position="1"/>
        <end position="232"/>
    </location>
</feature>
<dbReference type="EMBL" id="BOPB01000011">
    <property type="protein sequence ID" value="GIJ21842.1"/>
    <property type="molecule type" value="Genomic_DNA"/>
</dbReference>
<feature type="compositionally biased region" description="Pro residues" evidence="1">
    <location>
        <begin position="123"/>
        <end position="146"/>
    </location>
</feature>
<dbReference type="Gene3D" id="3.40.50.300">
    <property type="entry name" value="P-loop containing nucleotide triphosphate hydrolases"/>
    <property type="match status" value="1"/>
</dbReference>
<dbReference type="Pfam" id="PF12846">
    <property type="entry name" value="AAA_10"/>
    <property type="match status" value="1"/>
</dbReference>
<evidence type="ECO:0000313" key="2">
    <source>
        <dbReference type="EMBL" id="GIJ21842.1"/>
    </source>
</evidence>
<feature type="compositionally biased region" description="Basic and acidic residues" evidence="1">
    <location>
        <begin position="181"/>
        <end position="200"/>
    </location>
</feature>
<evidence type="ECO:0000256" key="1">
    <source>
        <dbReference type="SAM" id="MobiDB-lite"/>
    </source>
</evidence>
<dbReference type="Proteomes" id="UP000643165">
    <property type="component" value="Unassembled WGS sequence"/>
</dbReference>
<sequence>MSRSTTPGSPAGRPAAPHGNRARSFDYPESGEPDENTLDPALATTPGHGSVGVFQAPRPPQRRPVAAEPATASRDGADIDSPFLDLFGGAYPKSGAAQRGNGRPARALPQQPHPTPATAVGPAPTPPRTVPPPAPPRPPDAAPVAPPAHVIDDAVAATSLPPAPSRAAPPTADRLPSARPPADDRSAGNDHPVREDRRVWNDGPAPADADARTARRVAPPATRTAPRQRTVDHRDRPIKPVRVRPPKIKFGDRDPAVELAVTEIAGHLTFTPNTVTAWYWLPEVRWAFRPDAEREALLSAISEQYAGLAGFRLHLRRTTRPFPADEWARTIDAHTPAPLPDVPGTPGWAEHLVAAQRHLLSVNHAEGQTYLGVTFARRSLGDSLTERLLRTFGRGVADAERRKLGRTVEQFDEVLGAFGMRGRRVTAHELEWLLYRSVALCMAPPGTLSPITNGRWERGDLLALTEQVERYRTPYGSTVKLVHRMTGEERHVAVLAVGRMEPLEIPERHEPWLHFHERLPWPMEISTRVDILGSGDSFRNLEHRLRMIRSQQLDYAEHGIDAPPELERLAKRALVIGDEMTTGLPVDSARAHGWHRIAVGGRTREECLERARRLIQLYSRELRISLQHPKNQDWLAREFIPGEPIANTGYVRRMPVNLLAAALPQAASTVGDRRGDLIGRTAGTCRRPVFLDLHFPMEVRERSGLAVFVAEPGGGKSTLLGALGYLAARRGVQVTLLDPSGPLARLCAMPELRPYSRVLNLTGSEHGTLAPYSLIPTPLRSEFAAGAAGDREFEIAVSNARAERRMLVQDICMMLVPPQVAREASTATLFRHAVRQVPAEETSTLDDVVTCLGRLDDDAGRELANLLLDTAEMPLAMLFFGRPPDGLLGPDAALTVITMAGLRLPDLKIEREYWSAEEALALPMLHTAHRLAVRRCYGGSMASRKLVGLDEAHFMEGWRSGRSFLVRLARDSRKWNLAALVASQNPRDILGLDVQNLVSTVFVGRIAEDAEIASEALRLLRVPVDDGYEATLASLSSADATSANRLGFREFVMRDVDGRVQKVRVDVSYVDGLLDHLDTTPAAIAAAAGVLPSMLPDLEA</sequence>
<dbReference type="SUPFAM" id="SSF52540">
    <property type="entry name" value="P-loop containing nucleoside triphosphate hydrolases"/>
    <property type="match status" value="1"/>
</dbReference>
<organism evidence="2 3">
    <name type="scientific">Micromonospora lutea</name>
    <dbReference type="NCBI Taxonomy" id="419825"/>
    <lineage>
        <taxon>Bacteria</taxon>
        <taxon>Bacillati</taxon>
        <taxon>Actinomycetota</taxon>
        <taxon>Actinomycetes</taxon>
        <taxon>Micromonosporales</taxon>
        <taxon>Micromonosporaceae</taxon>
        <taxon>Micromonospora</taxon>
    </lineage>
</organism>
<accession>A0ABQ4IVF0</accession>
<reference evidence="2 3" key="1">
    <citation type="submission" date="2021-01" db="EMBL/GenBank/DDBJ databases">
        <title>Whole genome shotgun sequence of Verrucosispora lutea NBRC 106530.</title>
        <authorList>
            <person name="Komaki H."/>
            <person name="Tamura T."/>
        </authorList>
    </citation>
    <scope>NUCLEOTIDE SEQUENCE [LARGE SCALE GENOMIC DNA]</scope>
    <source>
        <strain evidence="2 3">NBRC 106530</strain>
    </source>
</reference>
<dbReference type="Gene3D" id="1.10.8.730">
    <property type="match status" value="1"/>
</dbReference>
<proteinExistence type="predicted"/>
<feature type="compositionally biased region" description="Low complexity" evidence="1">
    <location>
        <begin position="147"/>
        <end position="172"/>
    </location>
</feature>
<name>A0ABQ4IVF0_9ACTN</name>